<comment type="caution">
    <text evidence="3">The sequence shown here is derived from an EMBL/GenBank/DDBJ whole genome shotgun (WGS) entry which is preliminary data.</text>
</comment>
<dbReference type="Proteomes" id="UP000576209">
    <property type="component" value="Unassembled WGS sequence"/>
</dbReference>
<sequence>MKHLTTLLLILFACTCVPAQTYVSVEEQETVTAAQLGLILPIATEYDVVNYKVRYTTLDAFNQPDTASGLLSIPKDRTLRFPMAVYMHGTVTNRDAVPSRQGTGERTLVSALTTSGYIVVAPDYIGLGDSDGFHPYVHAASESSAGRDLILAAQQWMEEQEIAFNDQLFVTGYSQGGHAVQALHRDIQADPGPDSLVVTAGAHLSGPYSISGVMREATLSEDLPTLPGYIIYTYLSYNNVYGIYDSLGQAFVQPYLDVIKQYNAEEIDGSSFNAALTDLLEERDERLIDMFRDSIGQQIADDDDDSRIVQALRENDTYEWAPSAPTLLYYCTADEQVPFRNAIVADSVMRALGSTTVIIQSGGERTHVGCVPFALLTTLNFFDQYATRDVISSVGRPVQLNSFGVSPNPAGIGTPLRLTGLSADGTYPYELYDATGRTVQRGSLGLSRSLTVDGGARTGVHLLRVTLPDGNFVVRRVMLR</sequence>
<evidence type="ECO:0000313" key="3">
    <source>
        <dbReference type="EMBL" id="MBB4078366.1"/>
    </source>
</evidence>
<name>A0A840EBK6_9BACT</name>
<protein>
    <submittedName>
        <fullName evidence="3">Pimeloyl-ACP methyl ester carboxylesterase</fullName>
    </submittedName>
</protein>
<feature type="chain" id="PRO_5032277084" evidence="1">
    <location>
        <begin position="20"/>
        <end position="480"/>
    </location>
</feature>
<gene>
    <name evidence="3" type="ORF">GGR28_000979</name>
</gene>
<feature type="signal peptide" evidence="1">
    <location>
        <begin position="1"/>
        <end position="19"/>
    </location>
</feature>
<dbReference type="PANTHER" id="PTHR34853">
    <property type="match status" value="1"/>
</dbReference>
<evidence type="ECO:0000259" key="2">
    <source>
        <dbReference type="Pfam" id="PF12146"/>
    </source>
</evidence>
<keyword evidence="4" id="KW-1185">Reference proteome</keyword>
<dbReference type="InterPro" id="IPR022742">
    <property type="entry name" value="Hydrolase_4"/>
</dbReference>
<dbReference type="RefSeq" id="WP_183494619.1">
    <property type="nucleotide sequence ID" value="NZ_JACIFF010000002.1"/>
</dbReference>
<dbReference type="Gene3D" id="3.40.50.1820">
    <property type="entry name" value="alpha/beta hydrolase"/>
    <property type="match status" value="1"/>
</dbReference>
<dbReference type="InterPro" id="IPR005152">
    <property type="entry name" value="Lipase_secreted"/>
</dbReference>
<keyword evidence="1" id="KW-0732">Signal</keyword>
<dbReference type="Pfam" id="PF12146">
    <property type="entry name" value="Hydrolase_4"/>
    <property type="match status" value="1"/>
</dbReference>
<evidence type="ECO:0000313" key="4">
    <source>
        <dbReference type="Proteomes" id="UP000576209"/>
    </source>
</evidence>
<dbReference type="Gene3D" id="1.10.260.160">
    <property type="match status" value="1"/>
</dbReference>
<dbReference type="GO" id="GO:0016042">
    <property type="term" value="P:lipid catabolic process"/>
    <property type="evidence" value="ECO:0007669"/>
    <property type="project" value="InterPro"/>
</dbReference>
<dbReference type="EMBL" id="JACIFF010000002">
    <property type="protein sequence ID" value="MBB4078366.1"/>
    <property type="molecule type" value="Genomic_DNA"/>
</dbReference>
<dbReference type="PANTHER" id="PTHR34853:SF1">
    <property type="entry name" value="LIPASE 5"/>
    <property type="match status" value="1"/>
</dbReference>
<dbReference type="InterPro" id="IPR029058">
    <property type="entry name" value="AB_hydrolase_fold"/>
</dbReference>
<feature type="domain" description="Serine aminopeptidase S33" evidence="2">
    <location>
        <begin position="108"/>
        <end position="215"/>
    </location>
</feature>
<dbReference type="AlphaFoldDB" id="A0A840EBK6"/>
<reference evidence="3 4" key="1">
    <citation type="submission" date="2020-08" db="EMBL/GenBank/DDBJ databases">
        <title>Genomic Encyclopedia of Type Strains, Phase IV (KMG-IV): sequencing the most valuable type-strain genomes for metagenomic binning, comparative biology and taxonomic classification.</title>
        <authorList>
            <person name="Goeker M."/>
        </authorList>
    </citation>
    <scope>NUCLEOTIDE SEQUENCE [LARGE SCALE GENOMIC DNA]</scope>
    <source>
        <strain evidence="3 4">DSM 105137</strain>
    </source>
</reference>
<dbReference type="SUPFAM" id="SSF53474">
    <property type="entry name" value="alpha/beta-Hydrolases"/>
    <property type="match status" value="1"/>
</dbReference>
<evidence type="ECO:0000256" key="1">
    <source>
        <dbReference type="SAM" id="SignalP"/>
    </source>
</evidence>
<proteinExistence type="predicted"/>
<accession>A0A840EBK6</accession>
<dbReference type="GO" id="GO:0004806">
    <property type="term" value="F:triacylglycerol lipase activity"/>
    <property type="evidence" value="ECO:0007669"/>
    <property type="project" value="InterPro"/>
</dbReference>
<organism evidence="3 4">
    <name type="scientific">Neolewinella aquimaris</name>
    <dbReference type="NCBI Taxonomy" id="1835722"/>
    <lineage>
        <taxon>Bacteria</taxon>
        <taxon>Pseudomonadati</taxon>
        <taxon>Bacteroidota</taxon>
        <taxon>Saprospiria</taxon>
        <taxon>Saprospirales</taxon>
        <taxon>Lewinellaceae</taxon>
        <taxon>Neolewinella</taxon>
    </lineage>
</organism>